<feature type="compositionally biased region" description="Gly residues" evidence="4">
    <location>
        <begin position="259"/>
        <end position="277"/>
    </location>
</feature>
<feature type="compositionally biased region" description="Low complexity" evidence="4">
    <location>
        <begin position="215"/>
        <end position="239"/>
    </location>
</feature>
<dbReference type="SUPFAM" id="SSF52799">
    <property type="entry name" value="(Phosphotyrosine protein) phosphatases II"/>
    <property type="match status" value="1"/>
</dbReference>
<feature type="domain" description="Tyrosine specific protein phosphatases" evidence="6">
    <location>
        <begin position="382"/>
        <end position="450"/>
    </location>
</feature>
<sequence length="470" mass="49412">NGLCFTLERSWKYLLRTCFTDIKTITVFEKKKASLCYFRHRIGLGPGKVTSAFVAGALGPPTGETFGASGVFRGDCSTPSSQRAEAHGDGRGGPGGGRGGLGRARAPRPPASSPCRPPSTRQSLFPRPAPTEFRVRGRGLEAAGLREAAAGGRGRAASLPRGDTCAPRDAAQARGHPRREPGAGSREPGAAPPAARRHAVPLRGGGAARGRRGRAGAAGRGVAARAGALGAARGRAPEAGGLGGGRRGAGAAGARPVARGGGAGARGGGARRGGAGPRGHLLVQVPEARAGRSALLGRILPNIWLGSCPRQVEHITIKLKHELGITAVMNFQTEWDIVQNSSGCNRYPEPMTPDTMIKLYKEEGLVYIWMPTPDMSTEGRVQMLPQAVCLLHALLENGHTVYVHCNAGVGRSTAAVCGWLQYVMGWNLRKVQYFLMAKRPAVYIDEDALARAEEDFFQKFGKVRSSVCSV</sequence>
<reference evidence="7" key="2">
    <citation type="submission" date="2025-08" db="UniProtKB">
        <authorList>
            <consortium name="Ensembl"/>
        </authorList>
    </citation>
    <scope>IDENTIFICATION</scope>
</reference>
<keyword evidence="2" id="KW-0904">Protein phosphatase</keyword>
<dbReference type="GO" id="GO:0005737">
    <property type="term" value="C:cytoplasm"/>
    <property type="evidence" value="ECO:0007669"/>
    <property type="project" value="UniProtKB-ARBA"/>
</dbReference>
<dbReference type="GO" id="GO:0044042">
    <property type="term" value="P:glucan metabolic process"/>
    <property type="evidence" value="ECO:0007669"/>
    <property type="project" value="UniProtKB-ARBA"/>
</dbReference>
<dbReference type="Gene3D" id="3.90.190.10">
    <property type="entry name" value="Protein tyrosine phosphatase superfamily"/>
    <property type="match status" value="1"/>
</dbReference>
<evidence type="ECO:0000256" key="3">
    <source>
        <dbReference type="ARBA" id="ARBA00023277"/>
    </source>
</evidence>
<keyword evidence="3" id="KW-0119">Carbohydrate metabolism</keyword>
<feature type="compositionally biased region" description="Low complexity" evidence="4">
    <location>
        <begin position="182"/>
        <end position="194"/>
    </location>
</feature>
<dbReference type="PROSITE" id="PS50056">
    <property type="entry name" value="TYR_PHOSPHATASE_2"/>
    <property type="match status" value="1"/>
</dbReference>
<dbReference type="PANTHER" id="PTHR46864:SF1">
    <property type="entry name" value="LAFORIN"/>
    <property type="match status" value="1"/>
</dbReference>
<dbReference type="InterPro" id="IPR042942">
    <property type="entry name" value="Laforin"/>
</dbReference>
<name>A0A8C0Q0B1_CANLF</name>
<dbReference type="InterPro" id="IPR016130">
    <property type="entry name" value="Tyr_Pase_AS"/>
</dbReference>
<evidence type="ECO:0000256" key="1">
    <source>
        <dbReference type="ARBA" id="ARBA00022801"/>
    </source>
</evidence>
<gene>
    <name evidence="7" type="primary">EPM2A</name>
</gene>
<dbReference type="Pfam" id="PF00782">
    <property type="entry name" value="DSPc"/>
    <property type="match status" value="1"/>
</dbReference>
<dbReference type="PROSITE" id="PS50054">
    <property type="entry name" value="TYR_PHOSPHATASE_DUAL"/>
    <property type="match status" value="1"/>
</dbReference>
<dbReference type="Ensembl" id="ENSCAFT00040007541.1">
    <property type="protein sequence ID" value="ENSCAFP00040006570.1"/>
    <property type="gene ID" value="ENSCAFG00040003952.1"/>
</dbReference>
<feature type="compositionally biased region" description="Low complexity" evidence="4">
    <location>
        <begin position="140"/>
        <end position="150"/>
    </location>
</feature>
<feature type="compositionally biased region" description="Pro residues" evidence="4">
    <location>
        <begin position="107"/>
        <end position="117"/>
    </location>
</feature>
<accession>A0A8C0Q0B1</accession>
<evidence type="ECO:0000256" key="2">
    <source>
        <dbReference type="ARBA" id="ARBA00022912"/>
    </source>
</evidence>
<evidence type="ECO:0000259" key="5">
    <source>
        <dbReference type="PROSITE" id="PS50054"/>
    </source>
</evidence>
<dbReference type="Proteomes" id="UP000694542">
    <property type="component" value="Chromosome 1"/>
</dbReference>
<proteinExistence type="predicted"/>
<evidence type="ECO:0000259" key="6">
    <source>
        <dbReference type="PROSITE" id="PS50056"/>
    </source>
</evidence>
<feature type="compositionally biased region" description="Gly residues" evidence="4">
    <location>
        <begin position="240"/>
        <end position="251"/>
    </location>
</feature>
<dbReference type="CDD" id="cd14526">
    <property type="entry name" value="DSP_laforin-like"/>
    <property type="match status" value="1"/>
</dbReference>
<reference evidence="7" key="1">
    <citation type="submission" date="2018-10" db="EMBL/GenBank/DDBJ databases">
        <title>De novo assembly of a Great Dane genome.</title>
        <authorList>
            <person name="Kidd J.M."/>
            <person name="Pendleton A.L."/>
            <person name="Shen F."/>
            <person name="Emery S."/>
        </authorList>
    </citation>
    <scope>NUCLEOTIDE SEQUENCE [LARGE SCALE GENOMIC DNA]</scope>
    <source>
        <strain evidence="7">Great Dane</strain>
    </source>
</reference>
<dbReference type="InterPro" id="IPR045204">
    <property type="entry name" value="DSP_laforin-like"/>
</dbReference>
<protein>
    <submittedName>
        <fullName evidence="7">EPM2A glucan phosphatase, laforin</fullName>
    </submittedName>
</protein>
<feature type="compositionally biased region" description="Gly residues" evidence="4">
    <location>
        <begin position="91"/>
        <end position="102"/>
    </location>
</feature>
<dbReference type="GO" id="GO:0004725">
    <property type="term" value="F:protein tyrosine phosphatase activity"/>
    <property type="evidence" value="ECO:0007669"/>
    <property type="project" value="InterPro"/>
</dbReference>
<dbReference type="PROSITE" id="PS00383">
    <property type="entry name" value="TYR_PHOSPHATASE_1"/>
    <property type="match status" value="1"/>
</dbReference>
<dbReference type="InterPro" id="IPR000387">
    <property type="entry name" value="Tyr_Pase_dom"/>
</dbReference>
<feature type="region of interest" description="Disordered" evidence="4">
    <location>
        <begin position="72"/>
        <end position="278"/>
    </location>
</feature>
<dbReference type="GO" id="GO:0019203">
    <property type="term" value="F:carbohydrate phosphatase activity"/>
    <property type="evidence" value="ECO:0007669"/>
    <property type="project" value="InterPro"/>
</dbReference>
<dbReference type="AlphaFoldDB" id="A0A8C0Q0B1"/>
<dbReference type="FunFam" id="3.90.190.10:FF:000054">
    <property type="entry name" value="laforin isoform X1"/>
    <property type="match status" value="1"/>
</dbReference>
<dbReference type="InterPro" id="IPR029021">
    <property type="entry name" value="Prot-tyrosine_phosphatase-like"/>
</dbReference>
<evidence type="ECO:0000256" key="4">
    <source>
        <dbReference type="SAM" id="MobiDB-lite"/>
    </source>
</evidence>
<evidence type="ECO:0000313" key="8">
    <source>
        <dbReference type="Proteomes" id="UP000694542"/>
    </source>
</evidence>
<dbReference type="PANTHER" id="PTHR46864">
    <property type="entry name" value="LAFORIN"/>
    <property type="match status" value="1"/>
</dbReference>
<dbReference type="InterPro" id="IPR020422">
    <property type="entry name" value="TYR_PHOSPHATASE_DUAL_dom"/>
</dbReference>
<evidence type="ECO:0000313" key="7">
    <source>
        <dbReference type="Ensembl" id="ENSCAFP00040006570.1"/>
    </source>
</evidence>
<dbReference type="SMART" id="SM00195">
    <property type="entry name" value="DSPc"/>
    <property type="match status" value="1"/>
</dbReference>
<feature type="domain" description="Tyrosine-protein phosphatase" evidence="5">
    <location>
        <begin position="295"/>
        <end position="462"/>
    </location>
</feature>
<keyword evidence="1" id="KW-0378">Hydrolase</keyword>
<organism evidence="7 8">
    <name type="scientific">Canis lupus familiaris</name>
    <name type="common">Dog</name>
    <name type="synonym">Canis familiaris</name>
    <dbReference type="NCBI Taxonomy" id="9615"/>
    <lineage>
        <taxon>Eukaryota</taxon>
        <taxon>Metazoa</taxon>
        <taxon>Chordata</taxon>
        <taxon>Craniata</taxon>
        <taxon>Vertebrata</taxon>
        <taxon>Euteleostomi</taxon>
        <taxon>Mammalia</taxon>
        <taxon>Eutheria</taxon>
        <taxon>Laurasiatheria</taxon>
        <taxon>Carnivora</taxon>
        <taxon>Caniformia</taxon>
        <taxon>Canidae</taxon>
        <taxon>Canis</taxon>
    </lineage>
</organism>
<dbReference type="InterPro" id="IPR000340">
    <property type="entry name" value="Dual-sp_phosphatase_cat-dom"/>
</dbReference>